<evidence type="ECO:0000256" key="5">
    <source>
        <dbReference type="ARBA" id="ARBA00022984"/>
    </source>
</evidence>
<accession>A0ABV5ZHJ5</accession>
<dbReference type="InterPro" id="IPR005490">
    <property type="entry name" value="LD_TPept_cat_dom"/>
</dbReference>
<feature type="domain" description="L,D-TPase catalytic" evidence="8">
    <location>
        <begin position="268"/>
        <end position="441"/>
    </location>
</feature>
<evidence type="ECO:0000313" key="9">
    <source>
        <dbReference type="EMBL" id="MFB9896805.1"/>
    </source>
</evidence>
<dbReference type="SUPFAM" id="SSF141523">
    <property type="entry name" value="L,D-transpeptidase catalytic domain-like"/>
    <property type="match status" value="1"/>
</dbReference>
<dbReference type="Gene3D" id="2.40.440.10">
    <property type="entry name" value="L,D-transpeptidase catalytic domain-like"/>
    <property type="match status" value="1"/>
</dbReference>
<evidence type="ECO:0000256" key="1">
    <source>
        <dbReference type="ARBA" id="ARBA00004752"/>
    </source>
</evidence>
<dbReference type="RefSeq" id="WP_027951964.1">
    <property type="nucleotide sequence ID" value="NZ_JADU01000009.1"/>
</dbReference>
<keyword evidence="4 7" id="KW-0133">Cell shape</keyword>
<proteinExistence type="inferred from homology"/>
<evidence type="ECO:0000313" key="10">
    <source>
        <dbReference type="Proteomes" id="UP001589688"/>
    </source>
</evidence>
<gene>
    <name evidence="9" type="ORF">ACFFK8_02965</name>
</gene>
<dbReference type="CDD" id="cd16913">
    <property type="entry name" value="YkuD_like"/>
    <property type="match status" value="1"/>
</dbReference>
<feature type="active site" description="Nucleophile" evidence="7">
    <location>
        <position position="416"/>
    </location>
</feature>
<evidence type="ECO:0000256" key="6">
    <source>
        <dbReference type="ARBA" id="ARBA00023316"/>
    </source>
</evidence>
<dbReference type="Proteomes" id="UP001589688">
    <property type="component" value="Unassembled WGS sequence"/>
</dbReference>
<dbReference type="InterPro" id="IPR052905">
    <property type="entry name" value="LD-transpeptidase_YkuD-like"/>
</dbReference>
<keyword evidence="5 7" id="KW-0573">Peptidoglycan synthesis</keyword>
<protein>
    <submittedName>
        <fullName evidence="9">L,D-transpeptidase family protein</fullName>
    </submittedName>
</protein>
<reference evidence="9 10" key="1">
    <citation type="submission" date="2024-09" db="EMBL/GenBank/DDBJ databases">
        <authorList>
            <person name="Sun Q."/>
            <person name="Mori K."/>
        </authorList>
    </citation>
    <scope>NUCLEOTIDE SEQUENCE [LARGE SCALE GENOMIC DNA]</scope>
    <source>
        <strain evidence="9 10">ATCC 51272</strain>
    </source>
</reference>
<comment type="similarity">
    <text evidence="2">Belongs to the YkuD family.</text>
</comment>
<dbReference type="PROSITE" id="PS51257">
    <property type="entry name" value="PROKAR_LIPOPROTEIN"/>
    <property type="match status" value="1"/>
</dbReference>
<evidence type="ECO:0000256" key="3">
    <source>
        <dbReference type="ARBA" id="ARBA00022679"/>
    </source>
</evidence>
<dbReference type="EMBL" id="JBHLZF010000001">
    <property type="protein sequence ID" value="MFB9896805.1"/>
    <property type="molecule type" value="Genomic_DNA"/>
</dbReference>
<evidence type="ECO:0000256" key="7">
    <source>
        <dbReference type="PROSITE-ProRule" id="PRU01373"/>
    </source>
</evidence>
<keyword evidence="3" id="KW-0808">Transferase</keyword>
<feature type="active site" description="Proton donor/acceptor" evidence="7">
    <location>
        <position position="397"/>
    </location>
</feature>
<evidence type="ECO:0000256" key="4">
    <source>
        <dbReference type="ARBA" id="ARBA00022960"/>
    </source>
</evidence>
<organism evidence="9 10">
    <name type="scientific">Hallella seregens ATCC 51272</name>
    <dbReference type="NCBI Taxonomy" id="1336250"/>
    <lineage>
        <taxon>Bacteria</taxon>
        <taxon>Pseudomonadati</taxon>
        <taxon>Bacteroidota</taxon>
        <taxon>Bacteroidia</taxon>
        <taxon>Bacteroidales</taxon>
        <taxon>Prevotellaceae</taxon>
        <taxon>Hallella</taxon>
    </lineage>
</organism>
<keyword evidence="10" id="KW-1185">Reference proteome</keyword>
<keyword evidence="6 7" id="KW-0961">Cell wall biogenesis/degradation</keyword>
<dbReference type="PANTHER" id="PTHR41533:SF2">
    <property type="entry name" value="BLR7131 PROTEIN"/>
    <property type="match status" value="1"/>
</dbReference>
<evidence type="ECO:0000259" key="8">
    <source>
        <dbReference type="PROSITE" id="PS52029"/>
    </source>
</evidence>
<comment type="pathway">
    <text evidence="1 7">Cell wall biogenesis; peptidoglycan biosynthesis.</text>
</comment>
<dbReference type="Pfam" id="PF20142">
    <property type="entry name" value="Scaffold"/>
    <property type="match status" value="1"/>
</dbReference>
<dbReference type="PROSITE" id="PS52029">
    <property type="entry name" value="LD_TPASE"/>
    <property type="match status" value="1"/>
</dbReference>
<comment type="caution">
    <text evidence="9">The sequence shown here is derived from an EMBL/GenBank/DDBJ whole genome shotgun (WGS) entry which is preliminary data.</text>
</comment>
<dbReference type="Pfam" id="PF03734">
    <property type="entry name" value="YkuD"/>
    <property type="match status" value="1"/>
</dbReference>
<dbReference type="PANTHER" id="PTHR41533">
    <property type="entry name" value="L,D-TRANSPEPTIDASE HI_1667-RELATED"/>
    <property type="match status" value="1"/>
</dbReference>
<dbReference type="InterPro" id="IPR045380">
    <property type="entry name" value="LD_TPept_scaffold_dom"/>
</dbReference>
<sequence length="523" mass="59991">MKYPCSWVLLLLVVGLLQSCHDKEPNPNRNLSLADFATLSAPAYRLNSHRIREEIDRLAAADRDSMAADQRTRAYYAGRSPLVWIDRKGLDSRADSAVAHLQGVARMGFSRRRFRLPQIEADLKRARELRFDDGDNRINRVMARLEYNLTKAYLRYAAGQQFGFVNPTYVFNRLDVHDSDSVHPTYRTLFDLKMRHATRAFFREALRKAGTDSVGPFLAEAEPQDAFYHRLRARLDSGPAPAPDRVRLLVNMERCRWRLADRPQAHRKYVLVNIPSYHLLAVDGDETMTMRVASGTMATKTPVMASRVQRMDINPQWVMPRSIVRKSILPHAGDTGYFRRHRYFVRQRSTGRVVEPGLVTRGMLLDADYLVIQEGGEGNALGRIIFRFDNGLSIFLHDTSSRNVFAQTDRGVSHGCVRVERPLDLAVFMLARKDEQLIDRIRYSMAADVSPLGKRRSELTPEMLAVSDTLDRRRLVGTVKVEPAVPIFLYYFTLYPDPDGRIEAFADVYGYDRVIYDILKNYL</sequence>
<evidence type="ECO:0000256" key="2">
    <source>
        <dbReference type="ARBA" id="ARBA00005992"/>
    </source>
</evidence>
<dbReference type="InterPro" id="IPR038063">
    <property type="entry name" value="Transpep_catalytic_dom"/>
</dbReference>
<name>A0ABV5ZHJ5_9BACT</name>